<feature type="compositionally biased region" description="Basic and acidic residues" evidence="1">
    <location>
        <begin position="34"/>
        <end position="52"/>
    </location>
</feature>
<gene>
    <name evidence="2" type="ORF">Pc13g11830</name>
    <name evidence="2" type="ORF">PCH_Pc13g11830</name>
</gene>
<name>B6H516_PENRW</name>
<dbReference type="VEuPathDB" id="FungiDB:PCH_Pc13g11830"/>
<dbReference type="Proteomes" id="UP000000724">
    <property type="component" value="Contig Pc00c13"/>
</dbReference>
<evidence type="ECO:0000256" key="1">
    <source>
        <dbReference type="SAM" id="MobiDB-lite"/>
    </source>
</evidence>
<dbReference type="EMBL" id="AM920428">
    <property type="protein sequence ID" value="CAP92252.1"/>
    <property type="molecule type" value="Genomic_DNA"/>
</dbReference>
<dbReference type="OrthoDB" id="4368295at2759"/>
<evidence type="ECO:0000313" key="2">
    <source>
        <dbReference type="EMBL" id="CAP92252.1"/>
    </source>
</evidence>
<feature type="region of interest" description="Disordered" evidence="1">
    <location>
        <begin position="25"/>
        <end position="68"/>
    </location>
</feature>
<keyword evidence="3" id="KW-1185">Reference proteome</keyword>
<dbReference type="HOGENOM" id="CLU_180225_0_0_1"/>
<sequence>MGKDLQTDFPSARKPRNLEVDFKHVGRGSLNPRQAERNEVEKVGRREVEEKKKKPKRTTNPGGEDGMGLYLDYRTRYHPLPSDGDKPINIDFWRGMNQITY</sequence>
<protein>
    <submittedName>
        <fullName evidence="2">Uncharacterized protein</fullName>
    </submittedName>
</protein>
<proteinExistence type="predicted"/>
<accession>B6H516</accession>
<reference evidence="2 3" key="1">
    <citation type="journal article" date="2008" name="Nat. Biotechnol.">
        <title>Genome sequencing and analysis of the filamentous fungus Penicillium chrysogenum.</title>
        <authorList>
            <person name="van den Berg M.A."/>
            <person name="Albang R."/>
            <person name="Albermann K."/>
            <person name="Badger J.H."/>
            <person name="Daran J.-M."/>
            <person name="Driessen A.J.M."/>
            <person name="Garcia-Estrada C."/>
            <person name="Fedorova N.D."/>
            <person name="Harris D.M."/>
            <person name="Heijne W.H.M."/>
            <person name="Joardar V.S."/>
            <person name="Kiel J.A.K.W."/>
            <person name="Kovalchuk A."/>
            <person name="Martin J.F."/>
            <person name="Nierman W.C."/>
            <person name="Nijland J.G."/>
            <person name="Pronk J.T."/>
            <person name="Roubos J.A."/>
            <person name="van der Klei I.J."/>
            <person name="van Peij N.N.M.E."/>
            <person name="Veenhuis M."/>
            <person name="von Doehren H."/>
            <person name="Wagner C."/>
            <person name="Wortman J.R."/>
            <person name="Bovenberg R.A.L."/>
        </authorList>
    </citation>
    <scope>NUCLEOTIDE SEQUENCE [LARGE SCALE GENOMIC DNA]</scope>
    <source>
        <strain evidence="3">ATCC 28089 / DSM 1075 / NRRL 1951 / Wisconsin 54-1255</strain>
    </source>
</reference>
<dbReference type="AlphaFoldDB" id="B6H516"/>
<organism evidence="2 3">
    <name type="scientific">Penicillium rubens (strain ATCC 28089 / DSM 1075 / NRRL 1951 / Wisconsin 54-1255)</name>
    <name type="common">Penicillium chrysogenum</name>
    <dbReference type="NCBI Taxonomy" id="500485"/>
    <lineage>
        <taxon>Eukaryota</taxon>
        <taxon>Fungi</taxon>
        <taxon>Dikarya</taxon>
        <taxon>Ascomycota</taxon>
        <taxon>Pezizomycotina</taxon>
        <taxon>Eurotiomycetes</taxon>
        <taxon>Eurotiomycetidae</taxon>
        <taxon>Eurotiales</taxon>
        <taxon>Aspergillaceae</taxon>
        <taxon>Penicillium</taxon>
        <taxon>Penicillium chrysogenum species complex</taxon>
    </lineage>
</organism>
<evidence type="ECO:0000313" key="3">
    <source>
        <dbReference type="Proteomes" id="UP000000724"/>
    </source>
</evidence>